<name>A0AA87LRJ5_9BACL</name>
<feature type="transmembrane region" description="Helical" evidence="2">
    <location>
        <begin position="241"/>
        <end position="258"/>
    </location>
</feature>
<evidence type="ECO:0000313" key="7">
    <source>
        <dbReference type="Proteomes" id="UP000004725"/>
    </source>
</evidence>
<evidence type="ECO:0000259" key="5">
    <source>
        <dbReference type="Pfam" id="PF20990"/>
    </source>
</evidence>
<keyword evidence="2" id="KW-0812">Transmembrane</keyword>
<evidence type="ECO:0000259" key="4">
    <source>
        <dbReference type="Pfam" id="PF09972"/>
    </source>
</evidence>
<dbReference type="Proteomes" id="UP000004725">
    <property type="component" value="Unassembled WGS sequence"/>
</dbReference>
<feature type="region of interest" description="Disordered" evidence="1">
    <location>
        <begin position="535"/>
        <end position="556"/>
    </location>
</feature>
<feature type="chain" id="PRO_5041698726" description="DUF2207 domain-containing protein" evidence="3">
    <location>
        <begin position="26"/>
        <end position="556"/>
    </location>
</feature>
<keyword evidence="2" id="KW-1133">Transmembrane helix</keyword>
<feature type="domain" description="Predicted membrane protein YciQ-like C-terminal" evidence="5">
    <location>
        <begin position="301"/>
        <end position="485"/>
    </location>
</feature>
<dbReference type="EMBL" id="AJYB01000023">
    <property type="protein sequence ID" value="EIM07108.1"/>
    <property type="molecule type" value="Genomic_DNA"/>
</dbReference>
<dbReference type="InterPro" id="IPR018702">
    <property type="entry name" value="DUF2207"/>
</dbReference>
<dbReference type="InterPro" id="IPR048389">
    <property type="entry name" value="YciQ-like_C"/>
</dbReference>
<proteinExistence type="predicted"/>
<feature type="signal peptide" evidence="3">
    <location>
        <begin position="1"/>
        <end position="25"/>
    </location>
</feature>
<dbReference type="AlphaFoldDB" id="A0AA87LRJ5"/>
<feature type="transmembrane region" description="Helical" evidence="2">
    <location>
        <begin position="420"/>
        <end position="440"/>
    </location>
</feature>
<dbReference type="Pfam" id="PF20990">
    <property type="entry name" value="DUF2207_C"/>
    <property type="match status" value="1"/>
</dbReference>
<reference evidence="6 7" key="1">
    <citation type="journal article" date="2012" name="J. Bacteriol.">
        <title>Genome Sequence of the Antarctic Psychrophile Bacterium Planococcus antarcticus DSM 14505.</title>
        <authorList>
            <person name="Margolles A."/>
            <person name="Gueimonde M."/>
            <person name="Sanchez B."/>
        </authorList>
    </citation>
    <scope>NUCLEOTIDE SEQUENCE [LARGE SCALE GENOMIC DNA]</scope>
    <source>
        <strain evidence="6 7">DSM 14505</strain>
    </source>
</reference>
<feature type="transmembrane region" description="Helical" evidence="2">
    <location>
        <begin position="395"/>
        <end position="414"/>
    </location>
</feature>
<keyword evidence="2" id="KW-0472">Membrane</keyword>
<evidence type="ECO:0000256" key="3">
    <source>
        <dbReference type="SAM" id="SignalP"/>
    </source>
</evidence>
<comment type="caution">
    <text evidence="6">The sequence shown here is derived from an EMBL/GenBank/DDBJ whole genome shotgun (WGS) entry which is preliminary data.</text>
</comment>
<sequence length="556" mass="61497">MQKKRSFIIFMVLLVVALFPIQALAVDYTIPEVTIDAQVNADGTVQVVENHTYEFDGDFNGITREIAPKDGTSIQNFNGYENGTALEVERDGDLYKVFREGEDETVTIELRYEIQKSIEKFEDGAEFYWPFFDDRNDSEYEQLTIAVSPPAPSEETDFVGYDAAYQTGSLQKDGAVLFEMGMVPAGTNGDIRVIFDADLFPALPQQDGIIREELADEKERLENEAVIFAARQDTGSSIGNGLIPAAGALLLALTAWAWNRARKIKQQAQLATDAFFVPKQKMSIPATLYFTKSSVLTPATTAAALMELVRKKNVEQLSEEHFRLIDRNTEFAHEAVLIDLLFDKVGDGEFFETKDLESYTKNELNHASYNESISEWQQSVAEEVKQHKLYEKHPLFRWTVGSIGLALFAVAVFFGLLNLFALMFFSIVVGILFIAFCFYSPITYEGHVIREEWKQLRVAMENLDGAEWTQLTSDEKMRAFAYVLGDDEKSANLKTQSFTNAYSESAFADFGVFYNPVLLTGLFIAANSSSSASASGTGSMSAGGGGGGGGGGSGAF</sequence>
<evidence type="ECO:0008006" key="8">
    <source>
        <dbReference type="Google" id="ProtNLM"/>
    </source>
</evidence>
<feature type="compositionally biased region" description="Gly residues" evidence="1">
    <location>
        <begin position="541"/>
        <end position="556"/>
    </location>
</feature>
<organism evidence="6 7">
    <name type="scientific">Planococcus antarcticus DSM 14505</name>
    <dbReference type="NCBI Taxonomy" id="1185653"/>
    <lineage>
        <taxon>Bacteria</taxon>
        <taxon>Bacillati</taxon>
        <taxon>Bacillota</taxon>
        <taxon>Bacilli</taxon>
        <taxon>Bacillales</taxon>
        <taxon>Caryophanaceae</taxon>
        <taxon>Planococcus</taxon>
    </lineage>
</organism>
<evidence type="ECO:0000256" key="1">
    <source>
        <dbReference type="SAM" id="MobiDB-lite"/>
    </source>
</evidence>
<evidence type="ECO:0000313" key="6">
    <source>
        <dbReference type="EMBL" id="EIM07108.1"/>
    </source>
</evidence>
<dbReference type="Pfam" id="PF09972">
    <property type="entry name" value="DUF2207"/>
    <property type="match status" value="1"/>
</dbReference>
<gene>
    <name evidence="6" type="ORF">A1A1_08049</name>
</gene>
<protein>
    <recommendedName>
        <fullName evidence="8">DUF2207 domain-containing protein</fullName>
    </recommendedName>
</protein>
<evidence type="ECO:0000256" key="2">
    <source>
        <dbReference type="SAM" id="Phobius"/>
    </source>
</evidence>
<accession>A0AA87LRJ5</accession>
<feature type="domain" description="DUF2207" evidence="4">
    <location>
        <begin position="29"/>
        <end position="195"/>
    </location>
</feature>
<keyword evidence="3" id="KW-0732">Signal</keyword>